<comment type="similarity">
    <text evidence="1">Belongs to the short-chain dehydrogenases/reductases (SDR) family.</text>
</comment>
<sequence length="286" mass="30537">MRLSPLTGVVLLIKVLFLCAFDSVDHHEREKPMGRVDGKVAIVSGAALGIGKAAALLLAQEGASVIVGDINKEEGQKTVSEIEGKGGKAFFVLLDVRKEEDWKSVIEGALSRFGRLDIMVNNAGIAYSGSVESTTLEDWRRVQSINLDGVFLGTKYAIEGIRQHGAGGSIINLSSIEGLIGDPELAAYNASKGGVRIFTKSSALHCAKAGYKIRVNSVHPGYIWTPMVAGLTQEDEAARKRLVDLHPIGHLGEPDDIAYGILYLASDESKFVTGSELVIDGGYTAQ</sequence>
<dbReference type="GO" id="GO:0004316">
    <property type="term" value="F:3-oxoacyl-[acyl-carrier-protein] reductase (NADPH) activity"/>
    <property type="evidence" value="ECO:0007669"/>
    <property type="project" value="UniProtKB-EC"/>
</dbReference>
<evidence type="ECO:0000256" key="2">
    <source>
        <dbReference type="ARBA" id="ARBA00023002"/>
    </source>
</evidence>
<dbReference type="CDD" id="cd05341">
    <property type="entry name" value="3beta-17beta-HSD_like_SDR_c"/>
    <property type="match status" value="1"/>
</dbReference>
<organism evidence="3 4">
    <name type="scientific">Acetobacter tropicalis</name>
    <dbReference type="NCBI Taxonomy" id="104102"/>
    <lineage>
        <taxon>Bacteria</taxon>
        <taxon>Pseudomonadati</taxon>
        <taxon>Pseudomonadota</taxon>
        <taxon>Alphaproteobacteria</taxon>
        <taxon>Acetobacterales</taxon>
        <taxon>Acetobacteraceae</taxon>
        <taxon>Acetobacter</taxon>
    </lineage>
</organism>
<dbReference type="PRINTS" id="PR00081">
    <property type="entry name" value="GDHRDH"/>
</dbReference>
<dbReference type="InterPro" id="IPR036291">
    <property type="entry name" value="NAD(P)-bd_dom_sf"/>
</dbReference>
<keyword evidence="4" id="KW-1185">Reference proteome</keyword>
<dbReference type="NCBIfam" id="NF005559">
    <property type="entry name" value="PRK07231.1"/>
    <property type="match status" value="1"/>
</dbReference>
<dbReference type="PRINTS" id="PR00080">
    <property type="entry name" value="SDRFAMILY"/>
</dbReference>
<dbReference type="Proteomes" id="UP000029448">
    <property type="component" value="Unassembled WGS sequence"/>
</dbReference>
<dbReference type="FunFam" id="3.40.50.720:FF:000084">
    <property type="entry name" value="Short-chain dehydrogenase reductase"/>
    <property type="match status" value="1"/>
</dbReference>
<dbReference type="EC" id="1.1.1.100" evidence="3"/>
<dbReference type="PATRIC" id="fig|104102.7.peg.3151"/>
<dbReference type="STRING" id="104102.AtDm6_3197"/>
<comment type="caution">
    <text evidence="3">The sequence shown here is derived from an EMBL/GenBank/DDBJ whole genome shotgun (WGS) entry which is preliminary data.</text>
</comment>
<name>A0A094YI71_9PROT</name>
<dbReference type="AlphaFoldDB" id="A0A094YI71"/>
<evidence type="ECO:0000313" key="3">
    <source>
        <dbReference type="EMBL" id="KGB21037.1"/>
    </source>
</evidence>
<dbReference type="Gene3D" id="3.40.50.720">
    <property type="entry name" value="NAD(P)-binding Rossmann-like Domain"/>
    <property type="match status" value="1"/>
</dbReference>
<dbReference type="PANTHER" id="PTHR24321">
    <property type="entry name" value="DEHYDROGENASES, SHORT CHAIN"/>
    <property type="match status" value="1"/>
</dbReference>
<dbReference type="PANTHER" id="PTHR24321:SF15">
    <property type="entry name" value="OXIDOREDUCTASE UCPA"/>
    <property type="match status" value="1"/>
</dbReference>
<dbReference type="InterPro" id="IPR002347">
    <property type="entry name" value="SDR_fam"/>
</dbReference>
<dbReference type="Pfam" id="PF13561">
    <property type="entry name" value="adh_short_C2"/>
    <property type="match status" value="1"/>
</dbReference>
<dbReference type="EMBL" id="JOKM01000104">
    <property type="protein sequence ID" value="KGB21037.1"/>
    <property type="molecule type" value="Genomic_DNA"/>
</dbReference>
<dbReference type="SUPFAM" id="SSF51735">
    <property type="entry name" value="NAD(P)-binding Rossmann-fold domains"/>
    <property type="match status" value="1"/>
</dbReference>
<protein>
    <submittedName>
        <fullName evidence="3">3-oxoacyl-[acyl-carrier protein] reductase</fullName>
        <ecNumber evidence="3">1.1.1.100</ecNumber>
    </submittedName>
</protein>
<proteinExistence type="inferred from homology"/>
<evidence type="ECO:0000313" key="4">
    <source>
        <dbReference type="Proteomes" id="UP000029448"/>
    </source>
</evidence>
<evidence type="ECO:0000256" key="1">
    <source>
        <dbReference type="ARBA" id="ARBA00006484"/>
    </source>
</evidence>
<accession>A0A094YI71</accession>
<keyword evidence="2 3" id="KW-0560">Oxidoreductase</keyword>
<gene>
    <name evidence="3" type="ORF">AtDm6_3197</name>
</gene>
<reference evidence="3 4" key="1">
    <citation type="submission" date="2014-06" db="EMBL/GenBank/DDBJ databases">
        <title>Functional and comparative genomic analyses of the Drosophila gut microbiota identify candidate symbiosis factors.</title>
        <authorList>
            <person name="Newell P.D."/>
            <person name="Chaston J.M."/>
            <person name="Douglas A.E."/>
        </authorList>
    </citation>
    <scope>NUCLEOTIDE SEQUENCE [LARGE SCALE GENOMIC DNA]</scope>
    <source>
        <strain evidence="3 4">DmCS_006</strain>
    </source>
</reference>